<gene>
    <name evidence="1" type="ORF">X975_03038</name>
</gene>
<accession>A0A087UU90</accession>
<dbReference type="AlphaFoldDB" id="A0A087UU90"/>
<evidence type="ECO:0000313" key="1">
    <source>
        <dbReference type="EMBL" id="KFM80929.1"/>
    </source>
</evidence>
<proteinExistence type="predicted"/>
<evidence type="ECO:0000313" key="2">
    <source>
        <dbReference type="Proteomes" id="UP000054359"/>
    </source>
</evidence>
<feature type="non-terminal residue" evidence="1">
    <location>
        <position position="221"/>
    </location>
</feature>
<dbReference type="InterPro" id="IPR039782">
    <property type="entry name" value="VPS13B"/>
</dbReference>
<dbReference type="EMBL" id="KK121640">
    <property type="protein sequence ID" value="KFM80929.1"/>
    <property type="molecule type" value="Genomic_DNA"/>
</dbReference>
<dbReference type="OrthoDB" id="445152at2759"/>
<dbReference type="STRING" id="407821.A0A087UU90"/>
<protein>
    <submittedName>
        <fullName evidence="1">Uncharacterized protein</fullName>
    </submittedName>
</protein>
<dbReference type="PANTHER" id="PTHR12517">
    <property type="entry name" value="VACUOLAR PROTEIN SORTING-ASSOCIATED PROTEIN 13B"/>
    <property type="match status" value="1"/>
</dbReference>
<dbReference type="PANTHER" id="PTHR12517:SF0">
    <property type="entry name" value="INTERMEMBRANE LIPID TRANSFER PROTEIN VPS13B"/>
    <property type="match status" value="1"/>
</dbReference>
<name>A0A087UU90_STEMI</name>
<reference evidence="1 2" key="1">
    <citation type="submission" date="2013-11" db="EMBL/GenBank/DDBJ databases">
        <title>Genome sequencing of Stegodyphus mimosarum.</title>
        <authorList>
            <person name="Bechsgaard J."/>
        </authorList>
    </citation>
    <scope>NUCLEOTIDE SEQUENCE [LARGE SCALE GENOMIC DNA]</scope>
</reference>
<sequence length="221" mass="25474">MDSSFQFPVKLKVLKFFEKIVLYTTQLVLEFMPSLDAVSEKLIISAGRVVINTEIETHKDELKSTELNVKVSSIILQSHSVKETWNFLQPLSFSLTVKCHFNPWFQIELCIVGESLLLNLSLHHILKLKEIIKAIQEQLLTQINSLRTMVSMVDKTSSCSGQYADSNETKKRKHWVDDLRKGAFQFIQVSEDKDFQPKAHDIVFSRATPNQPASMTWRYPE</sequence>
<dbReference type="Proteomes" id="UP000054359">
    <property type="component" value="Unassembled WGS sequence"/>
</dbReference>
<organism evidence="1 2">
    <name type="scientific">Stegodyphus mimosarum</name>
    <name type="common">African social velvet spider</name>
    <dbReference type="NCBI Taxonomy" id="407821"/>
    <lineage>
        <taxon>Eukaryota</taxon>
        <taxon>Metazoa</taxon>
        <taxon>Ecdysozoa</taxon>
        <taxon>Arthropoda</taxon>
        <taxon>Chelicerata</taxon>
        <taxon>Arachnida</taxon>
        <taxon>Araneae</taxon>
        <taxon>Araneomorphae</taxon>
        <taxon>Entelegynae</taxon>
        <taxon>Eresoidea</taxon>
        <taxon>Eresidae</taxon>
        <taxon>Stegodyphus</taxon>
    </lineage>
</organism>
<keyword evidence="2" id="KW-1185">Reference proteome</keyword>